<dbReference type="SUPFAM" id="SSF51197">
    <property type="entry name" value="Clavaminate synthase-like"/>
    <property type="match status" value="1"/>
</dbReference>
<dbReference type="Gene3D" id="2.60.120.370">
    <property type="entry name" value="YhcH/YjgK/YiaL"/>
    <property type="match status" value="1"/>
</dbReference>
<dbReference type="EMBL" id="JADFFL010000003">
    <property type="protein sequence ID" value="MBE9661874.1"/>
    <property type="molecule type" value="Genomic_DNA"/>
</dbReference>
<sequence>MIIDKLSNGAQYAPLHRNFGLAFDWLQAQDLEALEIGIHQLSDGVKMIVSENPGVEATVQKFECHNQNIDIQLLIRGNETMGWKPRQDCTQPIGKFDDERDVIFFTDRPDMYFSLLPGQFAIFYPDDVHAPMIGDGLIKKLVVKVAI</sequence>
<evidence type="ECO:0000313" key="2">
    <source>
        <dbReference type="Proteomes" id="UP000622475"/>
    </source>
</evidence>
<dbReference type="Pfam" id="PF04074">
    <property type="entry name" value="DUF386"/>
    <property type="match status" value="1"/>
</dbReference>
<dbReference type="InterPro" id="IPR037012">
    <property type="entry name" value="NanQ/TabA/YiaL_sf"/>
</dbReference>
<accession>A0A929KZS7</accession>
<dbReference type="InterPro" id="IPR004375">
    <property type="entry name" value="NanQ/TabA/YiaL"/>
</dbReference>
<name>A0A929KZS7_9SPHI</name>
<keyword evidence="2" id="KW-1185">Reference proteome</keyword>
<dbReference type="PANTHER" id="PTHR34986:SF1">
    <property type="entry name" value="PROTEIN YIAL"/>
    <property type="match status" value="1"/>
</dbReference>
<gene>
    <name evidence="1" type="ORF">IRJ16_08250</name>
</gene>
<dbReference type="AlphaFoldDB" id="A0A929KZS7"/>
<dbReference type="Proteomes" id="UP000622475">
    <property type="component" value="Unassembled WGS sequence"/>
</dbReference>
<proteinExistence type="predicted"/>
<organism evidence="1 2">
    <name type="scientific">Mucilaginibacter myungsuensis</name>
    <dbReference type="NCBI Taxonomy" id="649104"/>
    <lineage>
        <taxon>Bacteria</taxon>
        <taxon>Pseudomonadati</taxon>
        <taxon>Bacteroidota</taxon>
        <taxon>Sphingobacteriia</taxon>
        <taxon>Sphingobacteriales</taxon>
        <taxon>Sphingobacteriaceae</taxon>
        <taxon>Mucilaginibacter</taxon>
    </lineage>
</organism>
<dbReference type="PANTHER" id="PTHR34986">
    <property type="entry name" value="EVOLVED BETA-GALACTOSIDASE SUBUNIT BETA"/>
    <property type="match status" value="1"/>
</dbReference>
<dbReference type="RefSeq" id="WP_194111081.1">
    <property type="nucleotide sequence ID" value="NZ_JADFFL010000003.1"/>
</dbReference>
<evidence type="ECO:0000313" key="1">
    <source>
        <dbReference type="EMBL" id="MBE9661874.1"/>
    </source>
</evidence>
<reference evidence="1" key="1">
    <citation type="submission" date="2020-10" db="EMBL/GenBank/DDBJ databases">
        <title>Mucilaginibacter mali sp. nov., isolated from rhizosphere soil of apple orchard.</title>
        <authorList>
            <person name="Lee J.-S."/>
            <person name="Kim H.S."/>
            <person name="Kim J.-S."/>
        </authorList>
    </citation>
    <scope>NUCLEOTIDE SEQUENCE</scope>
    <source>
        <strain evidence="1">KCTC 22746</strain>
    </source>
</reference>
<dbReference type="NCBIfam" id="TIGR00022">
    <property type="entry name" value="YhcH/YjgK/YiaL family protein"/>
    <property type="match status" value="1"/>
</dbReference>
<comment type="caution">
    <text evidence="1">The sequence shown here is derived from an EMBL/GenBank/DDBJ whole genome shotgun (WGS) entry which is preliminary data.</text>
</comment>
<dbReference type="GO" id="GO:0005829">
    <property type="term" value="C:cytosol"/>
    <property type="evidence" value="ECO:0007669"/>
    <property type="project" value="TreeGrafter"/>
</dbReference>
<protein>
    <submittedName>
        <fullName evidence="1">YhcH/YjgK/YiaL family protein</fullName>
    </submittedName>
</protein>